<comment type="caution">
    <text evidence="2">The sequence shown here is derived from an EMBL/GenBank/DDBJ whole genome shotgun (WGS) entry which is preliminary data.</text>
</comment>
<proteinExistence type="predicted"/>
<evidence type="ECO:0008006" key="4">
    <source>
        <dbReference type="Google" id="ProtNLM"/>
    </source>
</evidence>
<dbReference type="OrthoDB" id="3662020at2"/>
<protein>
    <recommendedName>
        <fullName evidence="4">DUF3558 domain-containing protein</fullName>
    </recommendedName>
</protein>
<gene>
    <name evidence="2" type="ORF">EV193_101671</name>
</gene>
<keyword evidence="3" id="KW-1185">Reference proteome</keyword>
<dbReference type="RefSeq" id="WP_130342429.1">
    <property type="nucleotide sequence ID" value="NZ_SGWQ01000001.1"/>
</dbReference>
<feature type="signal peptide" evidence="1">
    <location>
        <begin position="1"/>
        <end position="21"/>
    </location>
</feature>
<dbReference type="PROSITE" id="PS51257">
    <property type="entry name" value="PROKAR_LIPOPROTEIN"/>
    <property type="match status" value="1"/>
</dbReference>
<evidence type="ECO:0000313" key="2">
    <source>
        <dbReference type="EMBL" id="RZS44792.1"/>
    </source>
</evidence>
<organism evidence="2 3">
    <name type="scientific">Herbihabitans rhizosphaerae</name>
    <dbReference type="NCBI Taxonomy" id="1872711"/>
    <lineage>
        <taxon>Bacteria</taxon>
        <taxon>Bacillati</taxon>
        <taxon>Actinomycetota</taxon>
        <taxon>Actinomycetes</taxon>
        <taxon>Pseudonocardiales</taxon>
        <taxon>Pseudonocardiaceae</taxon>
        <taxon>Herbihabitans</taxon>
    </lineage>
</organism>
<dbReference type="Proteomes" id="UP000294257">
    <property type="component" value="Unassembled WGS sequence"/>
</dbReference>
<sequence>MTRKPFRRQGFAVLAMIAALAAGCSEEATGPTPAEELADYLKPMRDISPCAILAAPAVAQLGTPNRRPELSESGKCTVSVRGQNESLHLTVDVIREINRDSKAVDIGGPSAVVGGSYCYVIVPKVEHTSHNSTRKYGIGVTVNHGDDRTCELTKSLARGLKDVLVNPPRYGPHDPDPFGGRDPCPPEWLATQYSTTSMVTRSQLGWCSVSGEWTGVGVHFIVDRRPVTEGVDAQIGRFRGKLVPGEDSCTARWEVGRVGEQIAIVEASVSRPEVPPCEAAHNFANTIAAIDWR</sequence>
<dbReference type="AlphaFoldDB" id="A0A4Q7L8R0"/>
<name>A0A4Q7L8R0_9PSEU</name>
<reference evidence="2 3" key="1">
    <citation type="submission" date="2019-02" db="EMBL/GenBank/DDBJ databases">
        <title>Genomic Encyclopedia of Type Strains, Phase IV (KMG-IV): sequencing the most valuable type-strain genomes for metagenomic binning, comparative biology and taxonomic classification.</title>
        <authorList>
            <person name="Goeker M."/>
        </authorList>
    </citation>
    <scope>NUCLEOTIDE SEQUENCE [LARGE SCALE GENOMIC DNA]</scope>
    <source>
        <strain evidence="2 3">DSM 101727</strain>
    </source>
</reference>
<keyword evidence="1" id="KW-0732">Signal</keyword>
<accession>A0A4Q7L8R0</accession>
<feature type="chain" id="PRO_5039321162" description="DUF3558 domain-containing protein" evidence="1">
    <location>
        <begin position="22"/>
        <end position="293"/>
    </location>
</feature>
<evidence type="ECO:0000256" key="1">
    <source>
        <dbReference type="SAM" id="SignalP"/>
    </source>
</evidence>
<dbReference type="EMBL" id="SGWQ01000001">
    <property type="protein sequence ID" value="RZS44792.1"/>
    <property type="molecule type" value="Genomic_DNA"/>
</dbReference>
<evidence type="ECO:0000313" key="3">
    <source>
        <dbReference type="Proteomes" id="UP000294257"/>
    </source>
</evidence>